<name>A0AAN6T824_9PEZI</name>
<dbReference type="PANTHER" id="PTHR15020:SF50">
    <property type="entry name" value="UPF0659 PROTEIN YMR090W"/>
    <property type="match status" value="1"/>
</dbReference>
<dbReference type="RefSeq" id="XP_064665311.1">
    <property type="nucleotide sequence ID" value="XM_064812811.1"/>
</dbReference>
<dbReference type="AlphaFoldDB" id="A0AAN6T824"/>
<evidence type="ECO:0000313" key="3">
    <source>
        <dbReference type="EMBL" id="KAK4107741.1"/>
    </source>
</evidence>
<reference evidence="3" key="1">
    <citation type="journal article" date="2023" name="Mol. Phylogenet. Evol.">
        <title>Genome-scale phylogeny and comparative genomics of the fungal order Sordariales.</title>
        <authorList>
            <person name="Hensen N."/>
            <person name="Bonometti L."/>
            <person name="Westerberg I."/>
            <person name="Brannstrom I.O."/>
            <person name="Guillou S."/>
            <person name="Cros-Aarteil S."/>
            <person name="Calhoun S."/>
            <person name="Haridas S."/>
            <person name="Kuo A."/>
            <person name="Mondo S."/>
            <person name="Pangilinan J."/>
            <person name="Riley R."/>
            <person name="LaButti K."/>
            <person name="Andreopoulos B."/>
            <person name="Lipzen A."/>
            <person name="Chen C."/>
            <person name="Yan M."/>
            <person name="Daum C."/>
            <person name="Ng V."/>
            <person name="Clum A."/>
            <person name="Steindorff A."/>
            <person name="Ohm R.A."/>
            <person name="Martin F."/>
            <person name="Silar P."/>
            <person name="Natvig D.O."/>
            <person name="Lalanne C."/>
            <person name="Gautier V."/>
            <person name="Ament-Velasquez S.L."/>
            <person name="Kruys A."/>
            <person name="Hutchinson M.I."/>
            <person name="Powell A.J."/>
            <person name="Barry K."/>
            <person name="Miller A.N."/>
            <person name="Grigoriev I.V."/>
            <person name="Debuchy R."/>
            <person name="Gladieux P."/>
            <person name="Hiltunen Thoren M."/>
            <person name="Johannesson H."/>
        </authorList>
    </citation>
    <scope>NUCLEOTIDE SEQUENCE</scope>
    <source>
        <strain evidence="3">CBS 508.74</strain>
    </source>
</reference>
<sequence>MHHHVLLLGGHGKIAQLLTPLLLRRAWDVTSIIRSAEQVPSVQRLAELAHGSGDDTNVGRLTVLVRSLEEVKSEVGAKHVLDEVNPDYVVWSAGAGGKGGPERTYAIDRDAAVHFIRAAASTPGVTRFLMVSYLASRRTKPAWWSDEDWASAEEVNTKVMPHYYKAKLGADEVLYAASKERCSSFVGINLRPGMLTLEPAGKVELGKTQHSTGKVSRESVAKVADLLLASEGVKNVWLDMLDGDEEPAQAVERVVREGVNAAEGEAVF</sequence>
<dbReference type="EMBL" id="MU853369">
    <property type="protein sequence ID" value="KAK4107741.1"/>
    <property type="molecule type" value="Genomic_DNA"/>
</dbReference>
<dbReference type="Pfam" id="PF13460">
    <property type="entry name" value="NAD_binding_10"/>
    <property type="match status" value="1"/>
</dbReference>
<dbReference type="SUPFAM" id="SSF51735">
    <property type="entry name" value="NAD(P)-binding Rossmann-fold domains"/>
    <property type="match status" value="1"/>
</dbReference>
<dbReference type="GeneID" id="89936936"/>
<dbReference type="PANTHER" id="PTHR15020">
    <property type="entry name" value="FLAVIN REDUCTASE-RELATED"/>
    <property type="match status" value="1"/>
</dbReference>
<comment type="similarity">
    <text evidence="1">Belongs to the avfA family.</text>
</comment>
<proteinExistence type="inferred from homology"/>
<accession>A0AAN6T824</accession>
<comment type="caution">
    <text evidence="3">The sequence shown here is derived from an EMBL/GenBank/DDBJ whole genome shotgun (WGS) entry which is preliminary data.</text>
</comment>
<dbReference type="InterPro" id="IPR016040">
    <property type="entry name" value="NAD(P)-bd_dom"/>
</dbReference>
<dbReference type="InterPro" id="IPR036291">
    <property type="entry name" value="NAD(P)-bd_dom_sf"/>
</dbReference>
<feature type="domain" description="NAD(P)-binding" evidence="2">
    <location>
        <begin position="9"/>
        <end position="224"/>
    </location>
</feature>
<protein>
    <submittedName>
        <fullName evidence="3">NAD(P)-binding protein</fullName>
    </submittedName>
</protein>
<keyword evidence="4" id="KW-1185">Reference proteome</keyword>
<organism evidence="3 4">
    <name type="scientific">Canariomyces notabilis</name>
    <dbReference type="NCBI Taxonomy" id="2074819"/>
    <lineage>
        <taxon>Eukaryota</taxon>
        <taxon>Fungi</taxon>
        <taxon>Dikarya</taxon>
        <taxon>Ascomycota</taxon>
        <taxon>Pezizomycotina</taxon>
        <taxon>Sordariomycetes</taxon>
        <taxon>Sordariomycetidae</taxon>
        <taxon>Sordariales</taxon>
        <taxon>Chaetomiaceae</taxon>
        <taxon>Canariomyces</taxon>
    </lineage>
</organism>
<evidence type="ECO:0000313" key="4">
    <source>
        <dbReference type="Proteomes" id="UP001302812"/>
    </source>
</evidence>
<evidence type="ECO:0000259" key="2">
    <source>
        <dbReference type="Pfam" id="PF13460"/>
    </source>
</evidence>
<reference evidence="3" key="2">
    <citation type="submission" date="2023-05" db="EMBL/GenBank/DDBJ databases">
        <authorList>
            <consortium name="Lawrence Berkeley National Laboratory"/>
            <person name="Steindorff A."/>
            <person name="Hensen N."/>
            <person name="Bonometti L."/>
            <person name="Westerberg I."/>
            <person name="Brannstrom I.O."/>
            <person name="Guillou S."/>
            <person name="Cros-Aarteil S."/>
            <person name="Calhoun S."/>
            <person name="Haridas S."/>
            <person name="Kuo A."/>
            <person name="Mondo S."/>
            <person name="Pangilinan J."/>
            <person name="Riley R."/>
            <person name="Labutti K."/>
            <person name="Andreopoulos B."/>
            <person name="Lipzen A."/>
            <person name="Chen C."/>
            <person name="Yanf M."/>
            <person name="Daum C."/>
            <person name="Ng V."/>
            <person name="Clum A."/>
            <person name="Ohm R."/>
            <person name="Martin F."/>
            <person name="Silar P."/>
            <person name="Natvig D."/>
            <person name="Lalanne C."/>
            <person name="Gautier V."/>
            <person name="Ament-Velasquez S.L."/>
            <person name="Kruys A."/>
            <person name="Hutchinson M.I."/>
            <person name="Powell A.J."/>
            <person name="Barry K."/>
            <person name="Miller A.N."/>
            <person name="Grigoriev I.V."/>
            <person name="Debuchy R."/>
            <person name="Gladieux P."/>
            <person name="Thoren M.H."/>
            <person name="Johannesson H."/>
        </authorList>
    </citation>
    <scope>NUCLEOTIDE SEQUENCE</scope>
    <source>
        <strain evidence="3">CBS 508.74</strain>
    </source>
</reference>
<dbReference type="Gene3D" id="3.40.50.720">
    <property type="entry name" value="NAD(P)-binding Rossmann-like Domain"/>
    <property type="match status" value="1"/>
</dbReference>
<gene>
    <name evidence="3" type="ORF">N656DRAFT_741097</name>
</gene>
<dbReference type="Proteomes" id="UP001302812">
    <property type="component" value="Unassembled WGS sequence"/>
</dbReference>
<evidence type="ECO:0000256" key="1">
    <source>
        <dbReference type="ARBA" id="ARBA00038376"/>
    </source>
</evidence>